<feature type="domain" description="YhcG N-terminal" evidence="2">
    <location>
        <begin position="51"/>
        <end position="154"/>
    </location>
</feature>
<dbReference type="Proteomes" id="UP000616724">
    <property type="component" value="Unassembled WGS sequence"/>
</dbReference>
<dbReference type="RefSeq" id="WP_203892148.1">
    <property type="nucleotide sequence ID" value="NZ_BOOH01000033.1"/>
</dbReference>
<comment type="caution">
    <text evidence="3">The sequence shown here is derived from an EMBL/GenBank/DDBJ whole genome shotgun (WGS) entry which is preliminary data.</text>
</comment>
<reference evidence="3 4" key="1">
    <citation type="submission" date="2021-01" db="EMBL/GenBank/DDBJ databases">
        <title>Whole genome shotgun sequence of Planobispora longispora NBRC 13918.</title>
        <authorList>
            <person name="Komaki H."/>
            <person name="Tamura T."/>
        </authorList>
    </citation>
    <scope>NUCLEOTIDE SEQUENCE [LARGE SCALE GENOMIC DNA]</scope>
    <source>
        <strain evidence="3 4">NBRC 13918</strain>
    </source>
</reference>
<protein>
    <recommendedName>
        <fullName evidence="2">YhcG N-terminal domain-containing protein</fullName>
    </recommendedName>
</protein>
<gene>
    <name evidence="3" type="ORF">Plo01_40150</name>
</gene>
<dbReference type="InterPro" id="IPR041527">
    <property type="entry name" value="YhcG_N"/>
</dbReference>
<keyword evidence="4" id="KW-1185">Reference proteome</keyword>
<dbReference type="PANTHER" id="PTHR30547:SF0">
    <property type="entry name" value="BLR8175 PROTEIN"/>
    <property type="match status" value="1"/>
</dbReference>
<feature type="region of interest" description="Disordered" evidence="1">
    <location>
        <begin position="156"/>
        <end position="194"/>
    </location>
</feature>
<dbReference type="EMBL" id="BOOH01000033">
    <property type="protein sequence ID" value="GIH77586.1"/>
    <property type="molecule type" value="Genomic_DNA"/>
</dbReference>
<accession>A0A8J3RNX7</accession>
<dbReference type="PANTHER" id="PTHR30547">
    <property type="entry name" value="UNCHARACTERIZED PROTEIN YHCG-RELATED"/>
    <property type="match status" value="1"/>
</dbReference>
<dbReference type="Pfam" id="PF17761">
    <property type="entry name" value="DUF1016_N"/>
    <property type="match status" value="1"/>
</dbReference>
<proteinExistence type="predicted"/>
<evidence type="ECO:0000313" key="4">
    <source>
        <dbReference type="Proteomes" id="UP000616724"/>
    </source>
</evidence>
<sequence>MEDRPPTRRISIPGTIRARRVVRRIRYVPSINDYTNGKDIHPDEYATLLADIKREITTSRIRAVLAANAELIQQYWRIGRHILDLQADGWGRKVIPRLSADLRTAFPEARGYSRTNLLYMRAFAAAWPEFVRQPVGQIPWGRIIILLDMLDERGRHPHRAASSRPGGPAERGGTGRCHHSGTQQERGSGGRCPG</sequence>
<evidence type="ECO:0000256" key="1">
    <source>
        <dbReference type="SAM" id="MobiDB-lite"/>
    </source>
</evidence>
<organism evidence="3 4">
    <name type="scientific">Planobispora longispora</name>
    <dbReference type="NCBI Taxonomy" id="28887"/>
    <lineage>
        <taxon>Bacteria</taxon>
        <taxon>Bacillati</taxon>
        <taxon>Actinomycetota</taxon>
        <taxon>Actinomycetes</taxon>
        <taxon>Streptosporangiales</taxon>
        <taxon>Streptosporangiaceae</taxon>
        <taxon>Planobispora</taxon>
    </lineage>
</organism>
<evidence type="ECO:0000259" key="2">
    <source>
        <dbReference type="Pfam" id="PF17761"/>
    </source>
</evidence>
<evidence type="ECO:0000313" key="3">
    <source>
        <dbReference type="EMBL" id="GIH77586.1"/>
    </source>
</evidence>
<dbReference type="AlphaFoldDB" id="A0A8J3RNX7"/>
<name>A0A8J3RNX7_9ACTN</name>
<dbReference type="InterPro" id="IPR053148">
    <property type="entry name" value="PD-DEXK-like_domain"/>
</dbReference>